<keyword evidence="1" id="KW-0349">Heme</keyword>
<dbReference type="AlphaFoldDB" id="A0A9J6BYR2"/>
<reference evidence="6" key="1">
    <citation type="submission" date="2021-03" db="EMBL/GenBank/DDBJ databases">
        <title>Chromosome level genome of the anhydrobiotic midge Polypedilum vanderplanki.</title>
        <authorList>
            <person name="Yoshida Y."/>
            <person name="Kikawada T."/>
            <person name="Gusev O."/>
        </authorList>
    </citation>
    <scope>NUCLEOTIDE SEQUENCE</scope>
    <source>
        <strain evidence="6">NIAS01</strain>
        <tissue evidence="6">Whole body or cell culture</tissue>
    </source>
</reference>
<keyword evidence="2" id="KW-0479">Metal-binding</keyword>
<evidence type="ECO:0000313" key="6">
    <source>
        <dbReference type="EMBL" id="KAG5675036.1"/>
    </source>
</evidence>
<proteinExistence type="inferred from homology"/>
<dbReference type="OrthoDB" id="260519at2759"/>
<name>A0A9J6BYR2_POLVA</name>
<keyword evidence="7" id="KW-1185">Reference proteome</keyword>
<sequence length="143" mass="15883">MDVIASNSDLDAKEALVAATSFITNTIRTLIYNPKTPNVGHASDNDDKLNQISLSEVSLHDLPDDCWIIIYDRVYDVTNFLDNHVGGFDIIMEYAGRDSTVAFAGHSNLALSLLKQYEIGILPPHERIYRYPGTLKISSSLPE</sequence>
<evidence type="ECO:0000256" key="1">
    <source>
        <dbReference type="ARBA" id="ARBA00022617"/>
    </source>
</evidence>
<comment type="similarity">
    <text evidence="4">Belongs to the cytochrome b5 family.</text>
</comment>
<dbReference type="PANTHER" id="PTHR19359:SF41">
    <property type="entry name" value="GEO08203P1"/>
    <property type="match status" value="1"/>
</dbReference>
<evidence type="ECO:0000256" key="2">
    <source>
        <dbReference type="ARBA" id="ARBA00022723"/>
    </source>
</evidence>
<evidence type="ECO:0000256" key="4">
    <source>
        <dbReference type="ARBA" id="ARBA00038168"/>
    </source>
</evidence>
<dbReference type="InterPro" id="IPR050668">
    <property type="entry name" value="Cytochrome_b5"/>
</dbReference>
<dbReference type="InterPro" id="IPR036400">
    <property type="entry name" value="Cyt_B5-like_heme/steroid_sf"/>
</dbReference>
<dbReference type="Gene3D" id="3.10.120.10">
    <property type="entry name" value="Cytochrome b5-like heme/steroid binding domain"/>
    <property type="match status" value="1"/>
</dbReference>
<dbReference type="SUPFAM" id="SSF55856">
    <property type="entry name" value="Cytochrome b5-like heme/steroid binding domain"/>
    <property type="match status" value="1"/>
</dbReference>
<gene>
    <name evidence="6" type="ORF">PVAND_004975</name>
</gene>
<dbReference type="PRINTS" id="PR00363">
    <property type="entry name" value="CYTOCHROMEB5"/>
</dbReference>
<dbReference type="SMART" id="SM01117">
    <property type="entry name" value="Cyt-b5"/>
    <property type="match status" value="1"/>
</dbReference>
<dbReference type="EMBL" id="JADBJN010000002">
    <property type="protein sequence ID" value="KAG5675036.1"/>
    <property type="molecule type" value="Genomic_DNA"/>
</dbReference>
<evidence type="ECO:0000259" key="5">
    <source>
        <dbReference type="PROSITE" id="PS50255"/>
    </source>
</evidence>
<dbReference type="Proteomes" id="UP001107558">
    <property type="component" value="Chromosome 2"/>
</dbReference>
<dbReference type="GO" id="GO:0016020">
    <property type="term" value="C:membrane"/>
    <property type="evidence" value="ECO:0007669"/>
    <property type="project" value="TreeGrafter"/>
</dbReference>
<dbReference type="PROSITE" id="PS50255">
    <property type="entry name" value="CYTOCHROME_B5_2"/>
    <property type="match status" value="1"/>
</dbReference>
<evidence type="ECO:0000313" key="7">
    <source>
        <dbReference type="Proteomes" id="UP001107558"/>
    </source>
</evidence>
<keyword evidence="3" id="KW-0408">Iron</keyword>
<dbReference type="PANTHER" id="PTHR19359">
    <property type="entry name" value="CYTOCHROME B5"/>
    <property type="match status" value="1"/>
</dbReference>
<feature type="domain" description="Cytochrome b5 heme-binding" evidence="5">
    <location>
        <begin position="49"/>
        <end position="123"/>
    </location>
</feature>
<comment type="caution">
    <text evidence="6">The sequence shown here is derived from an EMBL/GenBank/DDBJ whole genome shotgun (WGS) entry which is preliminary data.</text>
</comment>
<protein>
    <recommendedName>
        <fullName evidence="5">Cytochrome b5 heme-binding domain-containing protein</fullName>
    </recommendedName>
</protein>
<dbReference type="GO" id="GO:0046872">
    <property type="term" value="F:metal ion binding"/>
    <property type="evidence" value="ECO:0007669"/>
    <property type="project" value="UniProtKB-KW"/>
</dbReference>
<dbReference type="Pfam" id="PF00173">
    <property type="entry name" value="Cyt-b5"/>
    <property type="match status" value="1"/>
</dbReference>
<organism evidence="6 7">
    <name type="scientific">Polypedilum vanderplanki</name>
    <name type="common">Sleeping chironomid midge</name>
    <dbReference type="NCBI Taxonomy" id="319348"/>
    <lineage>
        <taxon>Eukaryota</taxon>
        <taxon>Metazoa</taxon>
        <taxon>Ecdysozoa</taxon>
        <taxon>Arthropoda</taxon>
        <taxon>Hexapoda</taxon>
        <taxon>Insecta</taxon>
        <taxon>Pterygota</taxon>
        <taxon>Neoptera</taxon>
        <taxon>Endopterygota</taxon>
        <taxon>Diptera</taxon>
        <taxon>Nematocera</taxon>
        <taxon>Chironomoidea</taxon>
        <taxon>Chironomidae</taxon>
        <taxon>Chironominae</taxon>
        <taxon>Polypedilum</taxon>
        <taxon>Polypedilum</taxon>
    </lineage>
</organism>
<dbReference type="InterPro" id="IPR001199">
    <property type="entry name" value="Cyt_B5-like_heme/steroid-bd"/>
</dbReference>
<dbReference type="GO" id="GO:0020037">
    <property type="term" value="F:heme binding"/>
    <property type="evidence" value="ECO:0007669"/>
    <property type="project" value="TreeGrafter"/>
</dbReference>
<accession>A0A9J6BYR2</accession>
<evidence type="ECO:0000256" key="3">
    <source>
        <dbReference type="ARBA" id="ARBA00023004"/>
    </source>
</evidence>